<evidence type="ECO:0000313" key="7">
    <source>
        <dbReference type="EMBL" id="KKQ88213.1"/>
    </source>
</evidence>
<feature type="transmembrane region" description="Helical" evidence="6">
    <location>
        <begin position="173"/>
        <end position="193"/>
    </location>
</feature>
<dbReference type="Proteomes" id="UP000033934">
    <property type="component" value="Unassembled WGS sequence"/>
</dbReference>
<evidence type="ECO:0000313" key="8">
    <source>
        <dbReference type="Proteomes" id="UP000033934"/>
    </source>
</evidence>
<feature type="transmembrane region" description="Helical" evidence="6">
    <location>
        <begin position="115"/>
        <end position="135"/>
    </location>
</feature>
<feature type="transmembrane region" description="Helical" evidence="6">
    <location>
        <begin position="147"/>
        <end position="167"/>
    </location>
</feature>
<organism evidence="7 8">
    <name type="scientific">Berkelbacteria bacterium GW2011_GWA2_38_9</name>
    <dbReference type="NCBI Taxonomy" id="1618334"/>
    <lineage>
        <taxon>Bacteria</taxon>
        <taxon>Candidatus Berkelbacteria</taxon>
    </lineage>
</organism>
<sequence length="475" mass="52631">MTNKKENSLIAYNAVIQIIGRIFFLALSLVNVKLITNYLLPSGFGEYATVLTFTGFFTVLIDLGLFHVAIREISKARERAQEILSNVLTIRLLSAVLATLLVIFLGYALPQYRPIGTGILVGALAMFVYFVTNILDVVFHVNLKMQYIAVAELVSKISTLIAVYVAIVLDWGLVGIIGAILFGSVVAVLPRVIIARRFIQLKLAFDPKICVWLLKLALPLGLVFILNNIYFKIDSQMLYLLSTTRDAGLYGIAYRLLETTLFISAFVVAAITPSLSRTIGSNTKVAQNLVSRAFEILLAAGLLLFVSLSIFAKPIIVFISDTSYIEGARAVPMLAAVVALMYVNGLFGQILIAADRRKILVTFSIILVLFNIGLNLILIPRYGFIGAAWSTLISELGVLIFNLIVTSKIMPLKLNMRTILVILLATTLSTLIFISLDGLFNWLIVLILGFIFYLGILWQFKFLNLSMMKEIIRKE</sequence>
<gene>
    <name evidence="7" type="ORF">UT11_C0038G0005</name>
</gene>
<feature type="transmembrane region" description="Helical" evidence="6">
    <location>
        <begin position="213"/>
        <end position="233"/>
    </location>
</feature>
<dbReference type="InterPro" id="IPR002797">
    <property type="entry name" value="Polysacc_synth"/>
</dbReference>
<comment type="subcellular location">
    <subcellularLocation>
        <location evidence="1">Cell membrane</location>
        <topology evidence="1">Multi-pass membrane protein</topology>
    </subcellularLocation>
</comment>
<dbReference type="Pfam" id="PF01943">
    <property type="entry name" value="Polysacc_synt"/>
    <property type="match status" value="1"/>
</dbReference>
<evidence type="ECO:0000256" key="5">
    <source>
        <dbReference type="ARBA" id="ARBA00023136"/>
    </source>
</evidence>
<feature type="transmembrane region" description="Helical" evidence="6">
    <location>
        <begin position="253"/>
        <end position="275"/>
    </location>
</feature>
<evidence type="ECO:0000256" key="3">
    <source>
        <dbReference type="ARBA" id="ARBA00022692"/>
    </source>
</evidence>
<feature type="transmembrane region" description="Helical" evidence="6">
    <location>
        <begin position="90"/>
        <end position="109"/>
    </location>
</feature>
<feature type="transmembrane region" description="Helical" evidence="6">
    <location>
        <begin position="359"/>
        <end position="378"/>
    </location>
</feature>
<keyword evidence="4 6" id="KW-1133">Transmembrane helix</keyword>
<dbReference type="CDD" id="cd13128">
    <property type="entry name" value="MATE_Wzx_like"/>
    <property type="match status" value="1"/>
</dbReference>
<feature type="transmembrane region" description="Helical" evidence="6">
    <location>
        <begin position="296"/>
        <end position="319"/>
    </location>
</feature>
<feature type="transmembrane region" description="Helical" evidence="6">
    <location>
        <begin position="50"/>
        <end position="70"/>
    </location>
</feature>
<evidence type="ECO:0000256" key="6">
    <source>
        <dbReference type="SAM" id="Phobius"/>
    </source>
</evidence>
<dbReference type="AlphaFoldDB" id="A0A0G0L880"/>
<dbReference type="GO" id="GO:0005886">
    <property type="term" value="C:plasma membrane"/>
    <property type="evidence" value="ECO:0007669"/>
    <property type="project" value="UniProtKB-SubCell"/>
</dbReference>
<keyword evidence="2" id="KW-1003">Cell membrane</keyword>
<dbReference type="EMBL" id="LBVO01000038">
    <property type="protein sequence ID" value="KKQ88213.1"/>
    <property type="molecule type" value="Genomic_DNA"/>
</dbReference>
<evidence type="ECO:0000256" key="1">
    <source>
        <dbReference type="ARBA" id="ARBA00004651"/>
    </source>
</evidence>
<feature type="transmembrane region" description="Helical" evidence="6">
    <location>
        <begin position="442"/>
        <end position="463"/>
    </location>
</feature>
<dbReference type="PANTHER" id="PTHR30250:SF11">
    <property type="entry name" value="O-ANTIGEN TRANSPORTER-RELATED"/>
    <property type="match status" value="1"/>
</dbReference>
<keyword evidence="3 6" id="KW-0812">Transmembrane</keyword>
<feature type="transmembrane region" description="Helical" evidence="6">
    <location>
        <begin position="384"/>
        <end position="405"/>
    </location>
</feature>
<name>A0A0G0L880_9BACT</name>
<accession>A0A0G0L880</accession>
<evidence type="ECO:0000256" key="4">
    <source>
        <dbReference type="ARBA" id="ARBA00022989"/>
    </source>
</evidence>
<dbReference type="PANTHER" id="PTHR30250">
    <property type="entry name" value="PST FAMILY PREDICTED COLANIC ACID TRANSPORTER"/>
    <property type="match status" value="1"/>
</dbReference>
<protein>
    <submittedName>
        <fullName evidence="7">Heteropolysaccharide repeat unit export protein</fullName>
    </submittedName>
</protein>
<evidence type="ECO:0000256" key="2">
    <source>
        <dbReference type="ARBA" id="ARBA00022475"/>
    </source>
</evidence>
<keyword evidence="5 6" id="KW-0472">Membrane</keyword>
<reference evidence="7 8" key="1">
    <citation type="journal article" date="2015" name="Nature">
        <title>rRNA introns, odd ribosomes, and small enigmatic genomes across a large radiation of phyla.</title>
        <authorList>
            <person name="Brown C.T."/>
            <person name="Hug L.A."/>
            <person name="Thomas B.C."/>
            <person name="Sharon I."/>
            <person name="Castelle C.J."/>
            <person name="Singh A."/>
            <person name="Wilkins M.J."/>
            <person name="Williams K.H."/>
            <person name="Banfield J.F."/>
        </authorList>
    </citation>
    <scope>NUCLEOTIDE SEQUENCE [LARGE SCALE GENOMIC DNA]</scope>
</reference>
<feature type="transmembrane region" description="Helical" evidence="6">
    <location>
        <begin position="331"/>
        <end position="352"/>
    </location>
</feature>
<comment type="caution">
    <text evidence="7">The sequence shown here is derived from an EMBL/GenBank/DDBJ whole genome shotgun (WGS) entry which is preliminary data.</text>
</comment>
<feature type="transmembrane region" description="Helical" evidence="6">
    <location>
        <begin position="417"/>
        <end position="436"/>
    </location>
</feature>
<feature type="transmembrane region" description="Helical" evidence="6">
    <location>
        <begin position="9"/>
        <end position="30"/>
    </location>
</feature>
<dbReference type="InterPro" id="IPR050833">
    <property type="entry name" value="Poly_Biosynth_Transport"/>
</dbReference>
<proteinExistence type="predicted"/>